<evidence type="ECO:0008006" key="4">
    <source>
        <dbReference type="Google" id="ProtNLM"/>
    </source>
</evidence>
<feature type="chain" id="PRO_5045956183" description="Secreted protein" evidence="1">
    <location>
        <begin position="24"/>
        <end position="159"/>
    </location>
</feature>
<accession>A0ABT0K2P3</accession>
<comment type="caution">
    <text evidence="2">The sequence shown here is derived from an EMBL/GenBank/DDBJ whole genome shotgun (WGS) entry which is preliminary data.</text>
</comment>
<proteinExistence type="predicted"/>
<feature type="signal peptide" evidence="1">
    <location>
        <begin position="1"/>
        <end position="23"/>
    </location>
</feature>
<keyword evidence="3" id="KW-1185">Reference proteome</keyword>
<protein>
    <recommendedName>
        <fullName evidence="4">Secreted protein</fullName>
    </recommendedName>
</protein>
<dbReference type="EMBL" id="JALKFT010000021">
    <property type="protein sequence ID" value="MCK9877794.1"/>
    <property type="molecule type" value="Genomic_DNA"/>
</dbReference>
<reference evidence="2 3" key="1">
    <citation type="submission" date="2022-04" db="EMBL/GenBank/DDBJ databases">
        <title>Genome diversity in the genus Frankia.</title>
        <authorList>
            <person name="Carlos-Shanley C."/>
            <person name="Hahn D."/>
        </authorList>
    </citation>
    <scope>NUCLEOTIDE SEQUENCE [LARGE SCALE GENOMIC DNA]</scope>
    <source>
        <strain evidence="2 3">Ag45/Mut15</strain>
    </source>
</reference>
<evidence type="ECO:0000313" key="3">
    <source>
        <dbReference type="Proteomes" id="UP001201873"/>
    </source>
</evidence>
<evidence type="ECO:0000256" key="1">
    <source>
        <dbReference type="SAM" id="SignalP"/>
    </source>
</evidence>
<sequence>MLMASLLLLAPALVHSTSSAASAANGATIVDSWKDAKGRTIILREGTYNGKKGFGWTKITRRHAIRSLKTLRFISRNPNGGEQQGTARRYEAYANRQECKNGYCHYTDSLLVTLIVDFKQVKDYYDVNVNGVLGVQTAYCVNDNRELDCPSWVDQALGK</sequence>
<dbReference type="Proteomes" id="UP001201873">
    <property type="component" value="Unassembled WGS sequence"/>
</dbReference>
<gene>
    <name evidence="2" type="ORF">MXD59_18775</name>
</gene>
<name>A0ABT0K2P3_9ACTN</name>
<keyword evidence="1" id="KW-0732">Signal</keyword>
<organism evidence="2 3">
    <name type="scientific">Frankia umida</name>
    <dbReference type="NCBI Taxonomy" id="573489"/>
    <lineage>
        <taxon>Bacteria</taxon>
        <taxon>Bacillati</taxon>
        <taxon>Actinomycetota</taxon>
        <taxon>Actinomycetes</taxon>
        <taxon>Frankiales</taxon>
        <taxon>Frankiaceae</taxon>
        <taxon>Frankia</taxon>
    </lineage>
</organism>
<evidence type="ECO:0000313" key="2">
    <source>
        <dbReference type="EMBL" id="MCK9877794.1"/>
    </source>
</evidence>